<accession>A0A915K113</accession>
<proteinExistence type="predicted"/>
<dbReference type="WBParaSite" id="nRc.2.0.1.t31538-RA">
    <property type="protein sequence ID" value="nRc.2.0.1.t31538-RA"/>
    <property type="gene ID" value="nRc.2.0.1.g31538"/>
</dbReference>
<sequence length="182" mass="20713">IDFRRLFQLDCILDLRRIQIVDLNLDAEETEADEQDIEQINDQMADESHLSIEMYVTSLDGKKYPMVYVPILNDLTVFFDSTDVLEKFDSENSKILAILVIPILIQNDSLNIKDIEHRNEENYSSHVAQLESGQAEPSEFGIKFDSPFNCLKINGCQRSDALCCINSSILSIVSLAYQISDT</sequence>
<organism evidence="1 2">
    <name type="scientific">Romanomermis culicivorax</name>
    <name type="common">Nematode worm</name>
    <dbReference type="NCBI Taxonomy" id="13658"/>
    <lineage>
        <taxon>Eukaryota</taxon>
        <taxon>Metazoa</taxon>
        <taxon>Ecdysozoa</taxon>
        <taxon>Nematoda</taxon>
        <taxon>Enoplea</taxon>
        <taxon>Dorylaimia</taxon>
        <taxon>Mermithida</taxon>
        <taxon>Mermithoidea</taxon>
        <taxon>Mermithidae</taxon>
        <taxon>Romanomermis</taxon>
    </lineage>
</organism>
<evidence type="ECO:0000313" key="1">
    <source>
        <dbReference type="Proteomes" id="UP000887565"/>
    </source>
</evidence>
<evidence type="ECO:0000313" key="2">
    <source>
        <dbReference type="WBParaSite" id="nRc.2.0.1.t31538-RA"/>
    </source>
</evidence>
<protein>
    <submittedName>
        <fullName evidence="2">Uncharacterized protein</fullName>
    </submittedName>
</protein>
<name>A0A915K113_ROMCU</name>
<reference evidence="2" key="1">
    <citation type="submission" date="2022-11" db="UniProtKB">
        <authorList>
            <consortium name="WormBaseParasite"/>
        </authorList>
    </citation>
    <scope>IDENTIFICATION</scope>
</reference>
<dbReference type="AlphaFoldDB" id="A0A915K113"/>
<dbReference type="Proteomes" id="UP000887565">
    <property type="component" value="Unplaced"/>
</dbReference>
<keyword evidence="1" id="KW-1185">Reference proteome</keyword>